<name>A0A381X551_9ZZZZ</name>
<dbReference type="Gene3D" id="3.30.160.60">
    <property type="entry name" value="Classic Zinc Finger"/>
    <property type="match status" value="1"/>
</dbReference>
<dbReference type="PANTHER" id="PTHR30518:SF2">
    <property type="entry name" value="ENDOLYTIC MUREIN TRANSGLYCOSYLASE"/>
    <property type="match status" value="1"/>
</dbReference>
<keyword evidence="6" id="KW-0961">Cell wall biogenesis/degradation</keyword>
<evidence type="ECO:0000256" key="3">
    <source>
        <dbReference type="ARBA" id="ARBA00022989"/>
    </source>
</evidence>
<accession>A0A381X551</accession>
<dbReference type="GO" id="GO:0071555">
    <property type="term" value="P:cell wall organization"/>
    <property type="evidence" value="ECO:0007669"/>
    <property type="project" value="UniProtKB-KW"/>
</dbReference>
<sequence length="258" mass="29736">MIKLYLKFNNINIIQAGHYDLVNKNWRTFIDNLSNGFIKEFLLQIPEGSNLYDIKNIIENTFLELDCPNFICLDKQFGFYEGTLMPDTYFYKFKSSLASILVQSQNDFFIYTRNLWINRNLKNPLKNLSQAIILASIVEKEAGNDLEKPIIAGVFLHRINLNMKLQADPTIIYGLMPDFNGNITKANINDKNNPYNTYQIMGLPPTPISTISKTSLEAVILGQANEYLYFVAKGDGTHYFSKDYNEHLNSVKKYQLNK</sequence>
<dbReference type="Pfam" id="PF02618">
    <property type="entry name" value="YceG"/>
    <property type="match status" value="1"/>
</dbReference>
<gene>
    <name evidence="7" type="ORF">METZ01_LOCUS112614</name>
</gene>
<evidence type="ECO:0000256" key="2">
    <source>
        <dbReference type="ARBA" id="ARBA00022692"/>
    </source>
</evidence>
<evidence type="ECO:0000256" key="6">
    <source>
        <dbReference type="ARBA" id="ARBA00023316"/>
    </source>
</evidence>
<dbReference type="AlphaFoldDB" id="A0A381X551"/>
<evidence type="ECO:0000313" key="7">
    <source>
        <dbReference type="EMBL" id="SVA59760.1"/>
    </source>
</evidence>
<protein>
    <recommendedName>
        <fullName evidence="8">Endolytic murein transglycosylase</fullName>
    </recommendedName>
</protein>
<dbReference type="NCBIfam" id="TIGR00247">
    <property type="entry name" value="endolytic transglycosylase MltG"/>
    <property type="match status" value="1"/>
</dbReference>
<dbReference type="GO" id="GO:0016829">
    <property type="term" value="F:lyase activity"/>
    <property type="evidence" value="ECO:0007669"/>
    <property type="project" value="UniProtKB-KW"/>
</dbReference>
<dbReference type="HAMAP" id="MF_02065">
    <property type="entry name" value="MltG"/>
    <property type="match status" value="1"/>
</dbReference>
<organism evidence="7">
    <name type="scientific">marine metagenome</name>
    <dbReference type="NCBI Taxonomy" id="408172"/>
    <lineage>
        <taxon>unclassified sequences</taxon>
        <taxon>metagenomes</taxon>
        <taxon>ecological metagenomes</taxon>
    </lineage>
</organism>
<proteinExistence type="inferred from homology"/>
<keyword evidence="5" id="KW-0456">Lyase</keyword>
<evidence type="ECO:0000256" key="5">
    <source>
        <dbReference type="ARBA" id="ARBA00023239"/>
    </source>
</evidence>
<dbReference type="InterPro" id="IPR003770">
    <property type="entry name" value="MLTG-like"/>
</dbReference>
<reference evidence="7" key="1">
    <citation type="submission" date="2018-05" db="EMBL/GenBank/DDBJ databases">
        <authorList>
            <person name="Lanie J.A."/>
            <person name="Ng W.-L."/>
            <person name="Kazmierczak K.M."/>
            <person name="Andrzejewski T.M."/>
            <person name="Davidsen T.M."/>
            <person name="Wayne K.J."/>
            <person name="Tettelin H."/>
            <person name="Glass J.I."/>
            <person name="Rusch D."/>
            <person name="Podicherti R."/>
            <person name="Tsui H.-C.T."/>
            <person name="Winkler M.E."/>
        </authorList>
    </citation>
    <scope>NUCLEOTIDE SEQUENCE</scope>
</reference>
<dbReference type="PANTHER" id="PTHR30518">
    <property type="entry name" value="ENDOLYTIC MUREIN TRANSGLYCOSYLASE"/>
    <property type="match status" value="1"/>
</dbReference>
<keyword evidence="3" id="KW-1133">Transmembrane helix</keyword>
<keyword evidence="4" id="KW-0472">Membrane</keyword>
<keyword evidence="2" id="KW-0812">Transmembrane</keyword>
<evidence type="ECO:0000256" key="1">
    <source>
        <dbReference type="ARBA" id="ARBA00022475"/>
    </source>
</evidence>
<evidence type="ECO:0000256" key="4">
    <source>
        <dbReference type="ARBA" id="ARBA00023136"/>
    </source>
</evidence>
<dbReference type="EMBL" id="UINC01013920">
    <property type="protein sequence ID" value="SVA59760.1"/>
    <property type="molecule type" value="Genomic_DNA"/>
</dbReference>
<evidence type="ECO:0008006" key="8">
    <source>
        <dbReference type="Google" id="ProtNLM"/>
    </source>
</evidence>
<keyword evidence="1" id="KW-1003">Cell membrane</keyword>